<proteinExistence type="predicted"/>
<evidence type="ECO:0000313" key="1">
    <source>
        <dbReference type="EMBL" id="CUR32917.1"/>
    </source>
</evidence>
<name>A0A1J1LK11_9CYAN</name>
<accession>A0A1J1LK11</accession>
<dbReference type="AlphaFoldDB" id="A0A1J1LK11"/>
<evidence type="ECO:0000313" key="2">
    <source>
        <dbReference type="Proteomes" id="UP000184315"/>
    </source>
</evidence>
<dbReference type="Proteomes" id="UP000184315">
    <property type="component" value="Unassembled WGS sequence"/>
</dbReference>
<keyword evidence="2" id="KW-1185">Reference proteome</keyword>
<dbReference type="EMBL" id="CZDF01000156">
    <property type="protein sequence ID" value="CUR32917.1"/>
    <property type="molecule type" value="Genomic_DNA"/>
</dbReference>
<gene>
    <name evidence="1" type="ORF">PL9214500164</name>
</gene>
<organism evidence="1 2">
    <name type="scientific">Planktothrix tepida PCC 9214</name>
    <dbReference type="NCBI Taxonomy" id="671072"/>
    <lineage>
        <taxon>Bacteria</taxon>
        <taxon>Bacillati</taxon>
        <taxon>Cyanobacteriota</taxon>
        <taxon>Cyanophyceae</taxon>
        <taxon>Oscillatoriophycideae</taxon>
        <taxon>Oscillatoriales</taxon>
        <taxon>Microcoleaceae</taxon>
        <taxon>Planktothrix</taxon>
    </lineage>
</organism>
<reference evidence="2" key="1">
    <citation type="submission" date="2015-10" db="EMBL/GenBank/DDBJ databases">
        <authorList>
            <person name="Regsiter A."/>
            <person name="william w."/>
        </authorList>
    </citation>
    <scope>NUCLEOTIDE SEQUENCE [LARGE SCALE GENOMIC DNA]</scope>
</reference>
<sequence length="74" mass="8506">MLKKQKGKCNLCGQYFTPDDVVEIGTQFNPNLYVGKTNIRTYNYCIAIVTILKRHPMDLTTQRKPDVLNDRTGN</sequence>
<protein>
    <submittedName>
        <fullName evidence="1">Uncharacterized protein</fullName>
    </submittedName>
</protein>